<dbReference type="RefSeq" id="WP_331243624.1">
    <property type="nucleotide sequence ID" value="NZ_JAQSGJ010000016.1"/>
</dbReference>
<keyword evidence="12" id="KW-1185">Reference proteome</keyword>
<evidence type="ECO:0000256" key="6">
    <source>
        <dbReference type="ARBA" id="ARBA00022989"/>
    </source>
</evidence>
<sequence>MAKEKVSLTDRVLKGASAIQKNSYMTAISYGLASLMPIIVVGSMMTILTTLAVAIKVPAFQQVLTATGIKPFLKYPNMVTNGLLGIFAAYAIGYNLAQIKKQDPYSAGLLSIMAFMIVQPFGVVKGQDVLPLNLVGAEGIFTAIIIGLIVPNIMKLMADHNLLIKMPQGVPEMISRSFAALTAAFAVLIIFFTIKIIFANTSVGTLQNLIKIVIQTPLKALGASWISFVIVVLASNLLWFFGVHGNLVLSVMMPIYLQLDLENLSAYQAGKPLPNIIGNAYLNAYASGSCILFGLVFWLWRARSKRYQVIAKLGAVPLFFGISEPLAFGVPYVLNFTLFIPQVFSASLNAALAYFATIIGILPRLNGANVFGVPIPFNGFLVGGWRVMLFQVFLCLLNVLIWAPFVKRLDRDEYTRELASAAKG</sequence>
<accession>A0ABU7SZ22</accession>
<keyword evidence="7 8" id="KW-0472">Membrane</keyword>
<dbReference type="Proteomes" id="UP001330016">
    <property type="component" value="Unassembled WGS sequence"/>
</dbReference>
<keyword evidence="4 8" id="KW-0762">Sugar transport</keyword>
<feature type="transmembrane region" description="Helical" evidence="9">
    <location>
        <begin position="385"/>
        <end position="406"/>
    </location>
</feature>
<evidence type="ECO:0000259" key="10">
    <source>
        <dbReference type="PROSITE" id="PS51105"/>
    </source>
</evidence>
<keyword evidence="2 8" id="KW-0813">Transport</keyword>
<feature type="transmembrane region" description="Helical" evidence="9">
    <location>
        <begin position="313"/>
        <end position="334"/>
    </location>
</feature>
<evidence type="ECO:0000313" key="11">
    <source>
        <dbReference type="EMBL" id="MEE6715596.1"/>
    </source>
</evidence>
<gene>
    <name evidence="11" type="ORF">PS435_06960</name>
</gene>
<keyword evidence="6 9" id="KW-1133">Transmembrane helix</keyword>
<keyword evidence="3 8" id="KW-1003">Cell membrane</keyword>
<feature type="transmembrane region" description="Helical" evidence="9">
    <location>
        <begin position="178"/>
        <end position="198"/>
    </location>
</feature>
<dbReference type="InterPro" id="IPR051088">
    <property type="entry name" value="PTS_Sugar-EIIC/EIIB"/>
</dbReference>
<dbReference type="PIRSF" id="PIRSF006351">
    <property type="entry name" value="PTS_EIIC-Cellobiose"/>
    <property type="match status" value="1"/>
</dbReference>
<dbReference type="InterPro" id="IPR004501">
    <property type="entry name" value="PTS_EIIC_3"/>
</dbReference>
<name>A0ABU7SZ22_9LACO</name>
<dbReference type="Pfam" id="PF02378">
    <property type="entry name" value="PTS_EIIC"/>
    <property type="match status" value="1"/>
</dbReference>
<comment type="function">
    <text evidence="8">The phosphoenolpyruvate-dependent sugar phosphotransferase system (PTS), a major carbohydrate active -transport system, catalyzes the phosphorylation of incoming sugar substrates concomitant with their translocation across the cell membrane.</text>
</comment>
<evidence type="ECO:0000256" key="5">
    <source>
        <dbReference type="ARBA" id="ARBA00022692"/>
    </source>
</evidence>
<feature type="domain" description="PTS EIIC type-3" evidence="10">
    <location>
        <begin position="8"/>
        <end position="405"/>
    </location>
</feature>
<feature type="transmembrane region" description="Helical" evidence="9">
    <location>
        <begin position="30"/>
        <end position="55"/>
    </location>
</feature>
<feature type="transmembrane region" description="Helical" evidence="9">
    <location>
        <begin position="280"/>
        <end position="301"/>
    </location>
</feature>
<feature type="transmembrane region" description="Helical" evidence="9">
    <location>
        <begin position="75"/>
        <end position="93"/>
    </location>
</feature>
<dbReference type="PANTHER" id="PTHR33989:SF4">
    <property type="entry name" value="PTS SYSTEM N,N'-DIACETYLCHITOBIOSE-SPECIFIC EIIC COMPONENT"/>
    <property type="match status" value="1"/>
</dbReference>
<evidence type="ECO:0000256" key="8">
    <source>
        <dbReference type="PIRNR" id="PIRNR006351"/>
    </source>
</evidence>
<dbReference type="PROSITE" id="PS51105">
    <property type="entry name" value="PTS_EIIC_TYPE_3"/>
    <property type="match status" value="1"/>
</dbReference>
<evidence type="ECO:0000256" key="2">
    <source>
        <dbReference type="ARBA" id="ARBA00022448"/>
    </source>
</evidence>
<keyword evidence="5 9" id="KW-0812">Transmembrane</keyword>
<dbReference type="InterPro" id="IPR004796">
    <property type="entry name" value="PTS_IIC_cello"/>
</dbReference>
<comment type="caution">
    <text evidence="11">The sequence shown here is derived from an EMBL/GenBank/DDBJ whole genome shotgun (WGS) entry which is preliminary data.</text>
</comment>
<protein>
    <recommendedName>
        <fullName evidence="8">Permease IIC component</fullName>
    </recommendedName>
</protein>
<dbReference type="NCBIfam" id="TIGR00410">
    <property type="entry name" value="lacE"/>
    <property type="match status" value="1"/>
</dbReference>
<evidence type="ECO:0000256" key="9">
    <source>
        <dbReference type="SAM" id="Phobius"/>
    </source>
</evidence>
<evidence type="ECO:0000256" key="7">
    <source>
        <dbReference type="ARBA" id="ARBA00023136"/>
    </source>
</evidence>
<feature type="transmembrane region" description="Helical" evidence="9">
    <location>
        <begin position="346"/>
        <end position="365"/>
    </location>
</feature>
<dbReference type="EMBL" id="JAQSGK010000016">
    <property type="protein sequence ID" value="MEE6715596.1"/>
    <property type="molecule type" value="Genomic_DNA"/>
</dbReference>
<dbReference type="InterPro" id="IPR003352">
    <property type="entry name" value="PTS_EIIC"/>
</dbReference>
<organism evidence="11 12">
    <name type="scientific">Schleiferilactobacillus harbinensis</name>
    <dbReference type="NCBI Taxonomy" id="304207"/>
    <lineage>
        <taxon>Bacteria</taxon>
        <taxon>Bacillati</taxon>
        <taxon>Bacillota</taxon>
        <taxon>Bacilli</taxon>
        <taxon>Lactobacillales</taxon>
        <taxon>Lactobacillaceae</taxon>
        <taxon>Schleiferilactobacillus</taxon>
    </lineage>
</organism>
<evidence type="ECO:0000256" key="1">
    <source>
        <dbReference type="ARBA" id="ARBA00004651"/>
    </source>
</evidence>
<feature type="transmembrane region" description="Helical" evidence="9">
    <location>
        <begin position="134"/>
        <end position="157"/>
    </location>
</feature>
<evidence type="ECO:0000313" key="12">
    <source>
        <dbReference type="Proteomes" id="UP001330016"/>
    </source>
</evidence>
<evidence type="ECO:0000256" key="4">
    <source>
        <dbReference type="ARBA" id="ARBA00022597"/>
    </source>
</evidence>
<dbReference type="PANTHER" id="PTHR33989">
    <property type="match status" value="1"/>
</dbReference>
<evidence type="ECO:0000256" key="3">
    <source>
        <dbReference type="ARBA" id="ARBA00022475"/>
    </source>
</evidence>
<comment type="subcellular location">
    <subcellularLocation>
        <location evidence="1">Cell membrane</location>
        <topology evidence="1">Multi-pass membrane protein</topology>
    </subcellularLocation>
</comment>
<reference evidence="11 12" key="1">
    <citation type="submission" date="2023-02" db="EMBL/GenBank/DDBJ databases">
        <title>The predominant lactic acid bacteria and yeasts involved in the spontaneous fermentation of millet during the production of the traditional porridge Hausa koko in Ghana.</title>
        <authorList>
            <person name="Atter A."/>
            <person name="Diaz M."/>
        </authorList>
    </citation>
    <scope>NUCLEOTIDE SEQUENCE [LARGE SCALE GENOMIC DNA]</scope>
    <source>
        <strain evidence="11 12">FI11640</strain>
    </source>
</reference>
<feature type="transmembrane region" description="Helical" evidence="9">
    <location>
        <begin position="105"/>
        <end position="122"/>
    </location>
</feature>
<proteinExistence type="predicted"/>
<feature type="transmembrane region" description="Helical" evidence="9">
    <location>
        <begin position="225"/>
        <end position="249"/>
    </location>
</feature>